<accession>A0A914AFM5</accession>
<evidence type="ECO:0008006" key="4">
    <source>
        <dbReference type="Google" id="ProtNLM"/>
    </source>
</evidence>
<keyword evidence="1" id="KW-0812">Transmembrane</keyword>
<feature type="transmembrane region" description="Helical" evidence="1">
    <location>
        <begin position="29"/>
        <end position="47"/>
    </location>
</feature>
<keyword evidence="1" id="KW-0472">Membrane</keyword>
<dbReference type="AlphaFoldDB" id="A0A914AFM5"/>
<keyword evidence="3" id="KW-1185">Reference proteome</keyword>
<proteinExistence type="predicted"/>
<evidence type="ECO:0000256" key="1">
    <source>
        <dbReference type="SAM" id="Phobius"/>
    </source>
</evidence>
<dbReference type="OMA" id="FERTCAN"/>
<name>A0A914AFM5_PATMI</name>
<evidence type="ECO:0000313" key="3">
    <source>
        <dbReference type="Proteomes" id="UP000887568"/>
    </source>
</evidence>
<dbReference type="EnsemblMetazoa" id="XM_038206378.1">
    <property type="protein sequence ID" value="XP_038062306.1"/>
    <property type="gene ID" value="LOC119732770"/>
</dbReference>
<dbReference type="RefSeq" id="XP_038062306.1">
    <property type="nucleotide sequence ID" value="XM_038206378.1"/>
</dbReference>
<dbReference type="GeneID" id="119732770"/>
<protein>
    <recommendedName>
        <fullName evidence="4">Protein quiver</fullName>
    </recommendedName>
</protein>
<keyword evidence="1" id="KW-1133">Transmembrane helix</keyword>
<dbReference type="Proteomes" id="UP000887568">
    <property type="component" value="Unplaced"/>
</dbReference>
<evidence type="ECO:0000313" key="2">
    <source>
        <dbReference type="EnsemblMetazoa" id="XP_038062306.1"/>
    </source>
</evidence>
<reference evidence="2" key="1">
    <citation type="submission" date="2022-11" db="UniProtKB">
        <authorList>
            <consortium name="EnsemblMetazoa"/>
        </authorList>
    </citation>
    <scope>IDENTIFICATION</scope>
</reference>
<organism evidence="2 3">
    <name type="scientific">Patiria miniata</name>
    <name type="common">Bat star</name>
    <name type="synonym">Asterina miniata</name>
    <dbReference type="NCBI Taxonomy" id="46514"/>
    <lineage>
        <taxon>Eukaryota</taxon>
        <taxon>Metazoa</taxon>
        <taxon>Echinodermata</taxon>
        <taxon>Eleutherozoa</taxon>
        <taxon>Asterozoa</taxon>
        <taxon>Asteroidea</taxon>
        <taxon>Valvatacea</taxon>
        <taxon>Valvatida</taxon>
        <taxon>Asterinidae</taxon>
        <taxon>Patiria</taxon>
    </lineage>
</organism>
<sequence length="187" mass="20694">MHSCSACQSLFITSCLNGPLDCNCAMGKLWAQILMLLLAMAIAGSALKCNFCHSIFVPNPECKKAGTESKFLVECPAQPEGYVTRCGKADGILSTKTGRGLINMKDFELECSNVKSSHVPENKCYVDNEAIPWFYETLDPASRSYAESLSLNVEFKGTVCFCDTDGCNAAFPHRHHIQKRMLTDRHR</sequence>